<evidence type="ECO:0000256" key="1">
    <source>
        <dbReference type="ARBA" id="ARBA00006987"/>
    </source>
</evidence>
<dbReference type="Gene3D" id="3.40.190.150">
    <property type="entry name" value="Bordetella uptake gene, domain 1"/>
    <property type="match status" value="1"/>
</dbReference>
<dbReference type="EMBL" id="CADCUX010000020">
    <property type="protein sequence ID" value="CAA9385407.1"/>
    <property type="molecule type" value="Genomic_DNA"/>
</dbReference>
<dbReference type="InterPro" id="IPR042100">
    <property type="entry name" value="Bug_dom1"/>
</dbReference>
<proteinExistence type="inferred from homology"/>
<feature type="non-terminal residue" evidence="2">
    <location>
        <position position="1"/>
    </location>
</feature>
<evidence type="ECO:0000313" key="2">
    <source>
        <dbReference type="EMBL" id="CAA9385407.1"/>
    </source>
</evidence>
<dbReference type="Pfam" id="PF03401">
    <property type="entry name" value="TctC"/>
    <property type="match status" value="1"/>
</dbReference>
<organism evidence="2">
    <name type="scientific">uncultured Ramlibacter sp</name>
    <dbReference type="NCBI Taxonomy" id="260755"/>
    <lineage>
        <taxon>Bacteria</taxon>
        <taxon>Pseudomonadati</taxon>
        <taxon>Pseudomonadota</taxon>
        <taxon>Betaproteobacteria</taxon>
        <taxon>Burkholderiales</taxon>
        <taxon>Comamonadaceae</taxon>
        <taxon>Ramlibacter</taxon>
        <taxon>environmental samples</taxon>
    </lineage>
</organism>
<protein>
    <recommendedName>
        <fullName evidence="3">BUG/TctC family periplasmic protein</fullName>
    </recommendedName>
</protein>
<sequence length="126" mass="13894">RVHLVCLPDAALASYLKANQVRALAVSTAERLSELKGVPALAETFPGFEYTGWNGLFAPAGTPADIVTRVNRDVEAVLRQPEVAQRLQALGSLAEQRMSVEQFDTFMRAERERWARLVKTLGIVAE</sequence>
<dbReference type="AlphaFoldDB" id="A0A6J4NGE3"/>
<dbReference type="PANTHER" id="PTHR42928">
    <property type="entry name" value="TRICARBOXYLATE-BINDING PROTEIN"/>
    <property type="match status" value="1"/>
</dbReference>
<gene>
    <name evidence="2" type="ORF">AVDCRST_MAG51-59</name>
</gene>
<dbReference type="InterPro" id="IPR005064">
    <property type="entry name" value="BUG"/>
</dbReference>
<dbReference type="PANTHER" id="PTHR42928:SF5">
    <property type="entry name" value="BLR1237 PROTEIN"/>
    <property type="match status" value="1"/>
</dbReference>
<dbReference type="Gene3D" id="3.40.190.10">
    <property type="entry name" value="Periplasmic binding protein-like II"/>
    <property type="match status" value="1"/>
</dbReference>
<reference evidence="2" key="1">
    <citation type="submission" date="2020-02" db="EMBL/GenBank/DDBJ databases">
        <authorList>
            <person name="Meier V. D."/>
        </authorList>
    </citation>
    <scope>NUCLEOTIDE SEQUENCE</scope>
    <source>
        <strain evidence="2">AVDCRST_MAG51</strain>
    </source>
</reference>
<evidence type="ECO:0008006" key="3">
    <source>
        <dbReference type="Google" id="ProtNLM"/>
    </source>
</evidence>
<name>A0A6J4NGE3_9BURK</name>
<comment type="similarity">
    <text evidence="1">Belongs to the UPF0065 (bug) family.</text>
</comment>
<accession>A0A6J4NGE3</accession>